<evidence type="ECO:0000313" key="2">
    <source>
        <dbReference type="Proteomes" id="UP000663836"/>
    </source>
</evidence>
<dbReference type="AlphaFoldDB" id="A0A819LWE4"/>
<feature type="non-terminal residue" evidence="1">
    <location>
        <position position="1"/>
    </location>
</feature>
<sequence>EWSKIETKVIQLLKVDKNEVFSDQVQNHPIVRELLNPIEQELKN</sequence>
<proteinExistence type="predicted"/>
<evidence type="ECO:0000313" key="1">
    <source>
        <dbReference type="EMBL" id="CAF3968556.1"/>
    </source>
</evidence>
<accession>A0A819LWE4</accession>
<protein>
    <submittedName>
        <fullName evidence="1">Uncharacterized protein</fullName>
    </submittedName>
</protein>
<organism evidence="1 2">
    <name type="scientific">Rotaria sordida</name>
    <dbReference type="NCBI Taxonomy" id="392033"/>
    <lineage>
        <taxon>Eukaryota</taxon>
        <taxon>Metazoa</taxon>
        <taxon>Spiralia</taxon>
        <taxon>Gnathifera</taxon>
        <taxon>Rotifera</taxon>
        <taxon>Eurotatoria</taxon>
        <taxon>Bdelloidea</taxon>
        <taxon>Philodinida</taxon>
        <taxon>Philodinidae</taxon>
        <taxon>Rotaria</taxon>
    </lineage>
</organism>
<dbReference type="EMBL" id="CAJOBD010003843">
    <property type="protein sequence ID" value="CAF3968556.1"/>
    <property type="molecule type" value="Genomic_DNA"/>
</dbReference>
<dbReference type="Proteomes" id="UP000663836">
    <property type="component" value="Unassembled WGS sequence"/>
</dbReference>
<name>A0A819LWE4_9BILA</name>
<comment type="caution">
    <text evidence="1">The sequence shown here is derived from an EMBL/GenBank/DDBJ whole genome shotgun (WGS) entry which is preliminary data.</text>
</comment>
<gene>
    <name evidence="1" type="ORF">JBS370_LOCUS24498</name>
</gene>
<reference evidence="1" key="1">
    <citation type="submission" date="2021-02" db="EMBL/GenBank/DDBJ databases">
        <authorList>
            <person name="Nowell W R."/>
        </authorList>
    </citation>
    <scope>NUCLEOTIDE SEQUENCE</scope>
</reference>